<dbReference type="Proteomes" id="UP000623440">
    <property type="component" value="Unassembled WGS sequence"/>
</dbReference>
<evidence type="ECO:0000313" key="2">
    <source>
        <dbReference type="EMBL" id="MBD2534739.1"/>
    </source>
</evidence>
<dbReference type="PANTHER" id="PTHR13887:SF41">
    <property type="entry name" value="THIOREDOXIN SUPERFAMILY PROTEIN"/>
    <property type="match status" value="1"/>
</dbReference>
<feature type="domain" description="DSBA-like thioredoxin" evidence="1">
    <location>
        <begin position="4"/>
        <end position="205"/>
    </location>
</feature>
<dbReference type="InterPro" id="IPR001853">
    <property type="entry name" value="DSBA-like_thioredoxin_dom"/>
</dbReference>
<accession>A0ABR8DZL8</accession>
<reference evidence="2 3" key="1">
    <citation type="journal article" date="2020" name="ISME J.">
        <title>Comparative genomics reveals insights into cyanobacterial evolution and habitat adaptation.</title>
        <authorList>
            <person name="Chen M.Y."/>
            <person name="Teng W.K."/>
            <person name="Zhao L."/>
            <person name="Hu C.X."/>
            <person name="Zhou Y.K."/>
            <person name="Han B.P."/>
            <person name="Song L.R."/>
            <person name="Shu W.S."/>
        </authorList>
    </citation>
    <scope>NUCLEOTIDE SEQUENCE [LARGE SCALE GENOMIC DNA]</scope>
    <source>
        <strain evidence="2 3">FACHB-838</strain>
    </source>
</reference>
<proteinExistence type="predicted"/>
<dbReference type="PANTHER" id="PTHR13887">
    <property type="entry name" value="GLUTATHIONE S-TRANSFERASE KAPPA"/>
    <property type="match status" value="1"/>
</dbReference>
<dbReference type="Pfam" id="PF01323">
    <property type="entry name" value="DSBA"/>
    <property type="match status" value="1"/>
</dbReference>
<name>A0ABR8DZL8_9NOSO</name>
<dbReference type="SUPFAM" id="SSF52833">
    <property type="entry name" value="Thioredoxin-like"/>
    <property type="match status" value="1"/>
</dbReference>
<evidence type="ECO:0000259" key="1">
    <source>
        <dbReference type="Pfam" id="PF01323"/>
    </source>
</evidence>
<dbReference type="EMBL" id="JACJSI010000190">
    <property type="protein sequence ID" value="MBD2534739.1"/>
    <property type="molecule type" value="Genomic_DNA"/>
</dbReference>
<organism evidence="2 3">
    <name type="scientific">Nostoc flagelliforme FACHB-838</name>
    <dbReference type="NCBI Taxonomy" id="2692904"/>
    <lineage>
        <taxon>Bacteria</taxon>
        <taxon>Bacillati</taxon>
        <taxon>Cyanobacteriota</taxon>
        <taxon>Cyanophyceae</taxon>
        <taxon>Nostocales</taxon>
        <taxon>Nostocaceae</taxon>
        <taxon>Nostoc</taxon>
    </lineage>
</organism>
<evidence type="ECO:0000313" key="3">
    <source>
        <dbReference type="Proteomes" id="UP000623440"/>
    </source>
</evidence>
<dbReference type="RefSeq" id="WP_190945534.1">
    <property type="nucleotide sequence ID" value="NZ_JACJSI010000190.1"/>
</dbReference>
<sequence>MTLTIEITSDFICPWCLVVDKRLNRAIEQLKTPIEIKRLWYPFELNPTMPEAGIDRKTYRSNKFGSWEYSQALDAQTMQAAIGDGIEFRYDLMQVTPNTLKAHRLSWFAEQEGKVTEMVERILNAYFTQGQDITNVETLAKLAKEVGLDADKVRAFLNSTEGVEEVKALEEQAASRNIRGVPSIKIGRETIVGAQSVDVFLAALQIAVNELEVA</sequence>
<keyword evidence="3" id="KW-1185">Reference proteome</keyword>
<dbReference type="InterPro" id="IPR036249">
    <property type="entry name" value="Thioredoxin-like_sf"/>
</dbReference>
<dbReference type="CDD" id="cd03024">
    <property type="entry name" value="DsbA_FrnE"/>
    <property type="match status" value="1"/>
</dbReference>
<protein>
    <submittedName>
        <fullName evidence="2">DsbA family oxidoreductase</fullName>
    </submittedName>
</protein>
<comment type="caution">
    <text evidence="2">The sequence shown here is derived from an EMBL/GenBank/DDBJ whole genome shotgun (WGS) entry which is preliminary data.</text>
</comment>
<gene>
    <name evidence="2" type="ORF">H6G97_36845</name>
</gene>
<dbReference type="Gene3D" id="3.40.30.10">
    <property type="entry name" value="Glutaredoxin"/>
    <property type="match status" value="1"/>
</dbReference>